<sequence>MRFSTFALAGLSAYASAQATTPIPATEQLASMAAAASRDNADAAATMAGQVSSWVAGQTLSGEAASQAAHNSDVLQSALSDISALQGTIKSAEASVLRDASMQAASITAALATATDASALNSLSDRLESQTEKIGSVLNSATRGGSRQTDSAASGSASASGSAAASASPGLAAATGVPLAGAAIGCGLLAIVGLL</sequence>
<name>A0ACC3N806_9PEZI</name>
<reference evidence="1" key="1">
    <citation type="submission" date="2023-07" db="EMBL/GenBank/DDBJ databases">
        <title>Black Yeasts Isolated from many extreme environments.</title>
        <authorList>
            <person name="Coleine C."/>
            <person name="Stajich J.E."/>
            <person name="Selbmann L."/>
        </authorList>
    </citation>
    <scope>NUCLEOTIDE SEQUENCE</scope>
    <source>
        <strain evidence="1">CCFEE 5714</strain>
    </source>
</reference>
<protein>
    <submittedName>
        <fullName evidence="1">Uncharacterized protein</fullName>
    </submittedName>
</protein>
<evidence type="ECO:0000313" key="2">
    <source>
        <dbReference type="Proteomes" id="UP001281147"/>
    </source>
</evidence>
<dbReference type="EMBL" id="JAUTXU010000076">
    <property type="protein sequence ID" value="KAK3711465.1"/>
    <property type="molecule type" value="Genomic_DNA"/>
</dbReference>
<comment type="caution">
    <text evidence="1">The sequence shown here is derived from an EMBL/GenBank/DDBJ whole genome shotgun (WGS) entry which is preliminary data.</text>
</comment>
<accession>A0ACC3N806</accession>
<gene>
    <name evidence="1" type="ORF">LTR37_009644</name>
</gene>
<dbReference type="Proteomes" id="UP001281147">
    <property type="component" value="Unassembled WGS sequence"/>
</dbReference>
<keyword evidence="2" id="KW-1185">Reference proteome</keyword>
<evidence type="ECO:0000313" key="1">
    <source>
        <dbReference type="EMBL" id="KAK3711465.1"/>
    </source>
</evidence>
<organism evidence="1 2">
    <name type="scientific">Vermiconidia calcicola</name>
    <dbReference type="NCBI Taxonomy" id="1690605"/>
    <lineage>
        <taxon>Eukaryota</taxon>
        <taxon>Fungi</taxon>
        <taxon>Dikarya</taxon>
        <taxon>Ascomycota</taxon>
        <taxon>Pezizomycotina</taxon>
        <taxon>Dothideomycetes</taxon>
        <taxon>Dothideomycetidae</taxon>
        <taxon>Mycosphaerellales</taxon>
        <taxon>Extremaceae</taxon>
        <taxon>Vermiconidia</taxon>
    </lineage>
</organism>
<proteinExistence type="predicted"/>